<evidence type="ECO:0000313" key="1">
    <source>
        <dbReference type="EMBL" id="KAF2469352.1"/>
    </source>
</evidence>
<reference evidence="1" key="1">
    <citation type="journal article" date="2020" name="Stud. Mycol.">
        <title>101 Dothideomycetes genomes: a test case for predicting lifestyles and emergence of pathogens.</title>
        <authorList>
            <person name="Haridas S."/>
            <person name="Albert R."/>
            <person name="Binder M."/>
            <person name="Bloem J."/>
            <person name="Labutti K."/>
            <person name="Salamov A."/>
            <person name="Andreopoulos B."/>
            <person name="Baker S."/>
            <person name="Barry K."/>
            <person name="Bills G."/>
            <person name="Bluhm B."/>
            <person name="Cannon C."/>
            <person name="Castanera R."/>
            <person name="Culley D."/>
            <person name="Daum C."/>
            <person name="Ezra D."/>
            <person name="Gonzalez J."/>
            <person name="Henrissat B."/>
            <person name="Kuo A."/>
            <person name="Liang C."/>
            <person name="Lipzen A."/>
            <person name="Lutzoni F."/>
            <person name="Magnuson J."/>
            <person name="Mondo S."/>
            <person name="Nolan M."/>
            <person name="Ohm R."/>
            <person name="Pangilinan J."/>
            <person name="Park H.-J."/>
            <person name="Ramirez L."/>
            <person name="Alfaro M."/>
            <person name="Sun H."/>
            <person name="Tritt A."/>
            <person name="Yoshinaga Y."/>
            <person name="Zwiers L.-H."/>
            <person name="Turgeon B."/>
            <person name="Goodwin S."/>
            <person name="Spatafora J."/>
            <person name="Crous P."/>
            <person name="Grigoriev I."/>
        </authorList>
    </citation>
    <scope>NUCLEOTIDE SEQUENCE</scope>
    <source>
        <strain evidence="1">ATCC 200398</strain>
    </source>
</reference>
<organism evidence="1 2">
    <name type="scientific">Lindgomyces ingoldianus</name>
    <dbReference type="NCBI Taxonomy" id="673940"/>
    <lineage>
        <taxon>Eukaryota</taxon>
        <taxon>Fungi</taxon>
        <taxon>Dikarya</taxon>
        <taxon>Ascomycota</taxon>
        <taxon>Pezizomycotina</taxon>
        <taxon>Dothideomycetes</taxon>
        <taxon>Pleosporomycetidae</taxon>
        <taxon>Pleosporales</taxon>
        <taxon>Lindgomycetaceae</taxon>
        <taxon>Lindgomyces</taxon>
    </lineage>
</organism>
<protein>
    <submittedName>
        <fullName evidence="1">Uncharacterized protein</fullName>
    </submittedName>
</protein>
<comment type="caution">
    <text evidence="1">The sequence shown here is derived from an EMBL/GenBank/DDBJ whole genome shotgun (WGS) entry which is preliminary data.</text>
</comment>
<name>A0ACB6QR61_9PLEO</name>
<dbReference type="EMBL" id="MU003512">
    <property type="protein sequence ID" value="KAF2469352.1"/>
    <property type="molecule type" value="Genomic_DNA"/>
</dbReference>
<proteinExistence type="predicted"/>
<dbReference type="Proteomes" id="UP000799755">
    <property type="component" value="Unassembled WGS sequence"/>
</dbReference>
<sequence>MLAVPEYNHPQPKSSVDPAAHLTSRFKLPHRPIPSHPRLARQVTKHNITLFPEPIHRLSTSMPTCQPWNGFLTALGNGQPLSSDPRTCFFFEVVRAEFELFPRIHGSLRVGVRGLSHPLKTRGFYLAQSAAWLRVTNGGRQGRTLRADADADADADANLK</sequence>
<gene>
    <name evidence="1" type="ORF">BDR25DRAFT_48394</name>
</gene>
<accession>A0ACB6QR61</accession>
<keyword evidence="2" id="KW-1185">Reference proteome</keyword>
<evidence type="ECO:0000313" key="2">
    <source>
        <dbReference type="Proteomes" id="UP000799755"/>
    </source>
</evidence>